<evidence type="ECO:0000256" key="2">
    <source>
        <dbReference type="ARBA" id="ARBA00023054"/>
    </source>
</evidence>
<keyword evidence="2" id="KW-0175">Coiled coil</keyword>
<keyword evidence="3" id="KW-0496">Mitochondrion</keyword>
<keyword evidence="6" id="KW-1185">Reference proteome</keyword>
<dbReference type="OrthoDB" id="10067624at2759"/>
<comment type="subcellular location">
    <subcellularLocation>
        <location evidence="1">Mitochondrion</location>
    </subcellularLocation>
</comment>
<dbReference type="GO" id="GO:0005739">
    <property type="term" value="C:mitochondrion"/>
    <property type="evidence" value="ECO:0007669"/>
    <property type="project" value="UniProtKB-SubCell"/>
</dbReference>
<name>A0A6G0TPX1_APHGL</name>
<comment type="caution">
    <text evidence="5">The sequence shown here is derived from an EMBL/GenBank/DDBJ whole genome shotgun (WGS) entry which is preliminary data.</text>
</comment>
<dbReference type="GO" id="GO:0048311">
    <property type="term" value="P:mitochondrion distribution"/>
    <property type="evidence" value="ECO:0007669"/>
    <property type="project" value="TreeGrafter"/>
</dbReference>
<reference evidence="5 6" key="1">
    <citation type="submission" date="2019-08" db="EMBL/GenBank/DDBJ databases">
        <title>The genome of the soybean aphid Biotype 1, its phylome, world population structure and adaptation to the North American continent.</title>
        <authorList>
            <person name="Giordano R."/>
            <person name="Donthu R.K."/>
            <person name="Hernandez A.G."/>
            <person name="Wright C.L."/>
            <person name="Zimin A.V."/>
        </authorList>
    </citation>
    <scope>NUCLEOTIDE SEQUENCE [LARGE SCALE GENOMIC DNA]</scope>
    <source>
        <tissue evidence="5">Whole aphids</tissue>
    </source>
</reference>
<evidence type="ECO:0000256" key="1">
    <source>
        <dbReference type="ARBA" id="ARBA00004173"/>
    </source>
</evidence>
<feature type="domain" description="HAP1 N-terminal" evidence="4">
    <location>
        <begin position="52"/>
        <end position="105"/>
    </location>
</feature>
<protein>
    <recommendedName>
        <fullName evidence="4">HAP1 N-terminal domain-containing protein</fullName>
    </recommendedName>
</protein>
<dbReference type="PANTHER" id="PTHR15751">
    <property type="entry name" value="TRAFFICKING KINESIN-BINDING PROTEIN"/>
    <property type="match status" value="1"/>
</dbReference>
<dbReference type="EMBL" id="VYZN01000022">
    <property type="protein sequence ID" value="KAE9536626.1"/>
    <property type="molecule type" value="Genomic_DNA"/>
</dbReference>
<dbReference type="GO" id="GO:0006605">
    <property type="term" value="P:protein targeting"/>
    <property type="evidence" value="ECO:0007669"/>
    <property type="project" value="TreeGrafter"/>
</dbReference>
<dbReference type="InterPro" id="IPR006933">
    <property type="entry name" value="HAP1_N"/>
</dbReference>
<dbReference type="Pfam" id="PF04849">
    <property type="entry name" value="HAP1_N"/>
    <property type="match status" value="1"/>
</dbReference>
<organism evidence="5 6">
    <name type="scientific">Aphis glycines</name>
    <name type="common">Soybean aphid</name>
    <dbReference type="NCBI Taxonomy" id="307491"/>
    <lineage>
        <taxon>Eukaryota</taxon>
        <taxon>Metazoa</taxon>
        <taxon>Ecdysozoa</taxon>
        <taxon>Arthropoda</taxon>
        <taxon>Hexapoda</taxon>
        <taxon>Insecta</taxon>
        <taxon>Pterygota</taxon>
        <taxon>Neoptera</taxon>
        <taxon>Paraneoptera</taxon>
        <taxon>Hemiptera</taxon>
        <taxon>Sternorrhyncha</taxon>
        <taxon>Aphidomorpha</taxon>
        <taxon>Aphidoidea</taxon>
        <taxon>Aphididae</taxon>
        <taxon>Aphidini</taxon>
        <taxon>Aphis</taxon>
        <taxon>Aphis</taxon>
    </lineage>
</organism>
<evidence type="ECO:0000313" key="6">
    <source>
        <dbReference type="Proteomes" id="UP000475862"/>
    </source>
</evidence>
<accession>A0A6G0TPX1</accession>
<sequence>MFPCPDDRICRPRFKNKGNRFDQRQQDILNTWESEICSNDELPEVELISLLEETIPQYKLRADTLTQFTGYENKDWYIPSPALNEDEVDTASLSKEYIRETLNYFRNIRDDHEDVNSIQLATCKDDGHTSDFENVSPTSSEFRCDGSEDVCRNRLVVSSSTLETQGESPKCMYHLLSPTIPAKTPVDPRFSSDKPPRIRMILPELNRGNKLLWYKFPLFNVYCGLN</sequence>
<evidence type="ECO:0000256" key="3">
    <source>
        <dbReference type="ARBA" id="ARBA00023128"/>
    </source>
</evidence>
<dbReference type="GO" id="GO:0047496">
    <property type="term" value="P:vesicle transport along microtubule"/>
    <property type="evidence" value="ECO:0007669"/>
    <property type="project" value="TreeGrafter"/>
</dbReference>
<dbReference type="GO" id="GO:0017022">
    <property type="term" value="F:myosin binding"/>
    <property type="evidence" value="ECO:0007669"/>
    <property type="project" value="TreeGrafter"/>
</dbReference>
<dbReference type="InterPro" id="IPR051946">
    <property type="entry name" value="Intracell_Traff-Reg"/>
</dbReference>
<evidence type="ECO:0000313" key="5">
    <source>
        <dbReference type="EMBL" id="KAE9536626.1"/>
    </source>
</evidence>
<dbReference type="GO" id="GO:0031410">
    <property type="term" value="C:cytoplasmic vesicle"/>
    <property type="evidence" value="ECO:0007669"/>
    <property type="project" value="TreeGrafter"/>
</dbReference>
<dbReference type="Proteomes" id="UP000475862">
    <property type="component" value="Unassembled WGS sequence"/>
</dbReference>
<dbReference type="AlphaFoldDB" id="A0A6G0TPX1"/>
<evidence type="ECO:0000259" key="4">
    <source>
        <dbReference type="Pfam" id="PF04849"/>
    </source>
</evidence>
<proteinExistence type="predicted"/>
<dbReference type="PANTHER" id="PTHR15751:SF12">
    <property type="entry name" value="TRAFFICKING KINESIN-BINDING PROTEIN MILT"/>
    <property type="match status" value="1"/>
</dbReference>
<gene>
    <name evidence="5" type="ORF">AGLY_007028</name>
</gene>